<dbReference type="KEGG" id="msx:AU14_01730"/>
<evidence type="ECO:0000313" key="2">
    <source>
        <dbReference type="EMBL" id="AHI27837.1"/>
    </source>
</evidence>
<dbReference type="Proteomes" id="UP000061489">
    <property type="component" value="Chromosome"/>
</dbReference>
<organism evidence="2 3">
    <name type="scientific">Marinobacter similis</name>
    <dbReference type="NCBI Taxonomy" id="1420916"/>
    <lineage>
        <taxon>Bacteria</taxon>
        <taxon>Pseudomonadati</taxon>
        <taxon>Pseudomonadota</taxon>
        <taxon>Gammaproteobacteria</taxon>
        <taxon>Pseudomonadales</taxon>
        <taxon>Marinobacteraceae</taxon>
        <taxon>Marinobacter</taxon>
    </lineage>
</organism>
<evidence type="ECO:0000313" key="3">
    <source>
        <dbReference type="Proteomes" id="UP000061489"/>
    </source>
</evidence>
<reference evidence="2 3" key="1">
    <citation type="journal article" date="2014" name="Genome Announc.">
        <title>Draft Genome Sequences of Marinobacter similis A3d10T and Marinobacter salarius R9SW1T.</title>
        <authorList>
            <person name="Ivanova E.P."/>
            <person name="Ng H.J."/>
            <person name="Webb H.K."/>
            <person name="Feng G."/>
            <person name="Oshima K."/>
            <person name="Hattori M."/>
            <person name="Ohkuma M."/>
            <person name="Sergeev A.F."/>
            <person name="Mikhailov V.V."/>
            <person name="Crawford R.J."/>
            <person name="Sawabe T."/>
        </authorList>
    </citation>
    <scope>NUCLEOTIDE SEQUENCE [LARGE SCALE GENOMIC DNA]</scope>
    <source>
        <strain evidence="2 3">A3d10</strain>
    </source>
</reference>
<gene>
    <name evidence="2" type="ORF">AU14_01730</name>
</gene>
<keyword evidence="3" id="KW-1185">Reference proteome</keyword>
<dbReference type="HOGENOM" id="CLU_1033653_0_0_6"/>
<dbReference type="RefSeq" id="WP_236744278.1">
    <property type="nucleotide sequence ID" value="NZ_CP007151.1"/>
</dbReference>
<dbReference type="STRING" id="1420916.AU14_01730"/>
<sequence>MSRTPITALICSMVSLAVMPVLAADMKFTGTAKTETGEILYQEKHRVSGSCQEGVFRPQDHQIGYYRPEADETFASKDLAYPGSVIRPTVEFLQPDFSESLSIQYPSPDTLSIEWQKPDGELKSYDVAYNQDVVVDAGFDTLVRQHWGEVINGEPVDFRFLAPTRGEHYAFVLESVESSRVASDHVLQIRPTGIVLRFLVEPIILGYNADGALTDYYGLTNIRKNLDTNHTAHIRYAVEKYPDCALTP</sequence>
<keyword evidence="1" id="KW-0732">Signal</keyword>
<dbReference type="AlphaFoldDB" id="W5YF67"/>
<accession>W5YF67</accession>
<name>W5YF67_9GAMM</name>
<evidence type="ECO:0000256" key="1">
    <source>
        <dbReference type="SAM" id="SignalP"/>
    </source>
</evidence>
<proteinExistence type="predicted"/>
<feature type="chain" id="PRO_5004876257" evidence="1">
    <location>
        <begin position="24"/>
        <end position="248"/>
    </location>
</feature>
<feature type="signal peptide" evidence="1">
    <location>
        <begin position="1"/>
        <end position="23"/>
    </location>
</feature>
<protein>
    <submittedName>
        <fullName evidence="2">Uncharacterized protein</fullName>
    </submittedName>
</protein>
<dbReference type="EMBL" id="CP007151">
    <property type="protein sequence ID" value="AHI27837.1"/>
    <property type="molecule type" value="Genomic_DNA"/>
</dbReference>